<dbReference type="Gene3D" id="3.40.50.720">
    <property type="entry name" value="NAD(P)-binding Rossmann-like Domain"/>
    <property type="match status" value="1"/>
</dbReference>
<evidence type="ECO:0000256" key="6">
    <source>
        <dbReference type="ARBA" id="ARBA00018569"/>
    </source>
</evidence>
<dbReference type="CDD" id="cd05247">
    <property type="entry name" value="UDP_G4E_1_SDR_e"/>
    <property type="match status" value="1"/>
</dbReference>
<dbReference type="InterPro" id="IPR001509">
    <property type="entry name" value="Epimerase_deHydtase"/>
</dbReference>
<dbReference type="Proteomes" id="UP001247754">
    <property type="component" value="Unassembled WGS sequence"/>
</dbReference>
<comment type="similarity">
    <text evidence="4 10">Belongs to the NAD(P)-dependent epimerase/dehydratase family.</text>
</comment>
<dbReference type="RefSeq" id="WP_310457915.1">
    <property type="nucleotide sequence ID" value="NZ_JAVKPH010000016.1"/>
</dbReference>
<evidence type="ECO:0000259" key="11">
    <source>
        <dbReference type="Pfam" id="PF01370"/>
    </source>
</evidence>
<sequence length="339" mass="36401">MGSRILLTGGAGYIGSHTYVALVEAGHEVVILDNFSNARDDVPARLEMITGHPVAVERADVLDKAALARIFAAHRFDAVVHFAALKAVGESVQKPLEYIETNVAGLLNLLGAMRDAGVFRLVFSSSATVYAESEVMPLAEDAPRGYASTYAWTKLAGEQILEQVARSDARWAFGVLRYFNPAGAHDTGLIGEDPQDIPNNLMPYIAKVAVGELPALNVFGNDYPTPDGTGVRDYIHVVDLARGHALSLAALIATGRGHVVNLGTGRGYSVMEMLAAYSRACGRDLPHAVAPRRDGDLAAYWGDPRLAEAELGFRAARDLDDMCSTSWGWISRRANAPRG</sequence>
<comment type="catalytic activity">
    <reaction evidence="1 10">
        <text>UDP-alpha-D-glucose = UDP-alpha-D-galactose</text>
        <dbReference type="Rhea" id="RHEA:22168"/>
        <dbReference type="ChEBI" id="CHEBI:58885"/>
        <dbReference type="ChEBI" id="CHEBI:66914"/>
        <dbReference type="EC" id="5.1.3.2"/>
    </reaction>
</comment>
<dbReference type="NCBIfam" id="TIGR01179">
    <property type="entry name" value="galE"/>
    <property type="match status" value="1"/>
</dbReference>
<keyword evidence="9 10" id="KW-0413">Isomerase</keyword>
<dbReference type="EC" id="5.1.3.2" evidence="5 10"/>
<proteinExistence type="inferred from homology"/>
<evidence type="ECO:0000256" key="2">
    <source>
        <dbReference type="ARBA" id="ARBA00001911"/>
    </source>
</evidence>
<evidence type="ECO:0000313" key="12">
    <source>
        <dbReference type="EMBL" id="MDR5653675.1"/>
    </source>
</evidence>
<dbReference type="InterPro" id="IPR005886">
    <property type="entry name" value="UDP_G4E"/>
</dbReference>
<evidence type="ECO:0000256" key="4">
    <source>
        <dbReference type="ARBA" id="ARBA00007637"/>
    </source>
</evidence>
<keyword evidence="13" id="KW-1185">Reference proteome</keyword>
<evidence type="ECO:0000256" key="7">
    <source>
        <dbReference type="ARBA" id="ARBA00023027"/>
    </source>
</evidence>
<evidence type="ECO:0000256" key="10">
    <source>
        <dbReference type="RuleBase" id="RU366046"/>
    </source>
</evidence>
<evidence type="ECO:0000256" key="9">
    <source>
        <dbReference type="ARBA" id="ARBA00023235"/>
    </source>
</evidence>
<comment type="caution">
    <text evidence="12">The sequence shown here is derived from an EMBL/GenBank/DDBJ whole genome shotgun (WGS) entry which is preliminary data.</text>
</comment>
<evidence type="ECO:0000256" key="3">
    <source>
        <dbReference type="ARBA" id="ARBA00004947"/>
    </source>
</evidence>
<evidence type="ECO:0000256" key="8">
    <source>
        <dbReference type="ARBA" id="ARBA00023144"/>
    </source>
</evidence>
<keyword evidence="8" id="KW-0299">Galactose metabolism</keyword>
<evidence type="ECO:0000313" key="13">
    <source>
        <dbReference type="Proteomes" id="UP001247754"/>
    </source>
</evidence>
<reference evidence="12 13" key="1">
    <citation type="submission" date="2023-09" db="EMBL/GenBank/DDBJ databases">
        <title>Xinfangfangia sedmenti sp. nov., isolated the sedment.</title>
        <authorList>
            <person name="Xu L."/>
        </authorList>
    </citation>
    <scope>NUCLEOTIDE SEQUENCE [LARGE SCALE GENOMIC DNA]</scope>
    <source>
        <strain evidence="12 13">LG-4</strain>
    </source>
</reference>
<dbReference type="GO" id="GO:0003978">
    <property type="term" value="F:UDP-glucose 4-epimerase activity"/>
    <property type="evidence" value="ECO:0007669"/>
    <property type="project" value="UniProtKB-EC"/>
</dbReference>
<dbReference type="PANTHER" id="PTHR43725">
    <property type="entry name" value="UDP-GLUCOSE 4-EPIMERASE"/>
    <property type="match status" value="1"/>
</dbReference>
<protein>
    <recommendedName>
        <fullName evidence="6 10">UDP-glucose 4-epimerase</fullName>
        <ecNumber evidence="5 10">5.1.3.2</ecNumber>
    </recommendedName>
</protein>
<evidence type="ECO:0000256" key="5">
    <source>
        <dbReference type="ARBA" id="ARBA00013189"/>
    </source>
</evidence>
<comment type="cofactor">
    <cofactor evidence="2 10">
        <name>NAD(+)</name>
        <dbReference type="ChEBI" id="CHEBI:57540"/>
    </cofactor>
</comment>
<dbReference type="NCBIfam" id="NF007956">
    <property type="entry name" value="PRK10675.1"/>
    <property type="match status" value="1"/>
</dbReference>
<dbReference type="Gene3D" id="3.90.25.10">
    <property type="entry name" value="UDP-galactose 4-epimerase, domain 1"/>
    <property type="match status" value="1"/>
</dbReference>
<accession>A0ABU1F9W8</accession>
<feature type="domain" description="NAD-dependent epimerase/dehydratase" evidence="11">
    <location>
        <begin position="5"/>
        <end position="263"/>
    </location>
</feature>
<gene>
    <name evidence="12" type="primary">galE</name>
    <name evidence="12" type="ORF">RGD00_13740</name>
</gene>
<comment type="subunit">
    <text evidence="10">Homodimer.</text>
</comment>
<dbReference type="Pfam" id="PF01370">
    <property type="entry name" value="Epimerase"/>
    <property type="match status" value="1"/>
</dbReference>
<organism evidence="12 13">
    <name type="scientific">Ruixingdingia sedimenti</name>
    <dbReference type="NCBI Taxonomy" id="3073604"/>
    <lineage>
        <taxon>Bacteria</taxon>
        <taxon>Pseudomonadati</taxon>
        <taxon>Pseudomonadota</taxon>
        <taxon>Alphaproteobacteria</taxon>
        <taxon>Rhodobacterales</taxon>
        <taxon>Paracoccaceae</taxon>
        <taxon>Ruixingdingia</taxon>
    </lineage>
</organism>
<dbReference type="InterPro" id="IPR036291">
    <property type="entry name" value="NAD(P)-bd_dom_sf"/>
</dbReference>
<comment type="pathway">
    <text evidence="3 10">Carbohydrate metabolism; galactose metabolism.</text>
</comment>
<dbReference type="EMBL" id="JAVKPH010000016">
    <property type="protein sequence ID" value="MDR5653675.1"/>
    <property type="molecule type" value="Genomic_DNA"/>
</dbReference>
<dbReference type="SUPFAM" id="SSF51735">
    <property type="entry name" value="NAD(P)-binding Rossmann-fold domains"/>
    <property type="match status" value="1"/>
</dbReference>
<evidence type="ECO:0000256" key="1">
    <source>
        <dbReference type="ARBA" id="ARBA00000083"/>
    </source>
</evidence>
<name>A0ABU1F9W8_9RHOB</name>
<keyword evidence="7 10" id="KW-0520">NAD</keyword>
<keyword evidence="10" id="KW-0119">Carbohydrate metabolism</keyword>
<dbReference type="PANTHER" id="PTHR43725:SF47">
    <property type="entry name" value="UDP-GLUCOSE 4-EPIMERASE"/>
    <property type="match status" value="1"/>
</dbReference>